<keyword evidence="3" id="KW-1185">Reference proteome</keyword>
<evidence type="ECO:0000313" key="2">
    <source>
        <dbReference type="EMBL" id="TNN71338.1"/>
    </source>
</evidence>
<dbReference type="Proteomes" id="UP000314294">
    <property type="component" value="Unassembled WGS sequence"/>
</dbReference>
<sequence>MNVEFILRLHRGGRGSFESPLADTRRWTYESPTKSSTDGQPDLLAGWMDGWMKWTMGGGGRRRDEEQDTGWVVGGGGEGSGQVGEVKAGRVHPSSPIGQSDQRGLCGFEALKWTEFQHGHGDCSTSFVGHFGEMVLKADGAAHARNAPSCS</sequence>
<accession>A0A4Z2I0C4</accession>
<gene>
    <name evidence="2" type="ORF">EYF80_018416</name>
</gene>
<evidence type="ECO:0000256" key="1">
    <source>
        <dbReference type="SAM" id="MobiDB-lite"/>
    </source>
</evidence>
<organism evidence="2 3">
    <name type="scientific">Liparis tanakae</name>
    <name type="common">Tanaka's snailfish</name>
    <dbReference type="NCBI Taxonomy" id="230148"/>
    <lineage>
        <taxon>Eukaryota</taxon>
        <taxon>Metazoa</taxon>
        <taxon>Chordata</taxon>
        <taxon>Craniata</taxon>
        <taxon>Vertebrata</taxon>
        <taxon>Euteleostomi</taxon>
        <taxon>Actinopterygii</taxon>
        <taxon>Neopterygii</taxon>
        <taxon>Teleostei</taxon>
        <taxon>Neoteleostei</taxon>
        <taxon>Acanthomorphata</taxon>
        <taxon>Eupercaria</taxon>
        <taxon>Perciformes</taxon>
        <taxon>Cottioidei</taxon>
        <taxon>Cottales</taxon>
        <taxon>Liparidae</taxon>
        <taxon>Liparis</taxon>
    </lineage>
</organism>
<protein>
    <submittedName>
        <fullName evidence="2">Uncharacterized protein</fullName>
    </submittedName>
</protein>
<feature type="region of interest" description="Disordered" evidence="1">
    <location>
        <begin position="58"/>
        <end position="101"/>
    </location>
</feature>
<dbReference type="AlphaFoldDB" id="A0A4Z2I0C4"/>
<name>A0A4Z2I0C4_9TELE</name>
<dbReference type="EMBL" id="SRLO01000151">
    <property type="protein sequence ID" value="TNN71338.1"/>
    <property type="molecule type" value="Genomic_DNA"/>
</dbReference>
<proteinExistence type="predicted"/>
<feature type="compositionally biased region" description="Gly residues" evidence="1">
    <location>
        <begin position="72"/>
        <end position="82"/>
    </location>
</feature>
<reference evidence="2 3" key="1">
    <citation type="submission" date="2019-03" db="EMBL/GenBank/DDBJ databases">
        <title>First draft genome of Liparis tanakae, snailfish: a comprehensive survey of snailfish specific genes.</title>
        <authorList>
            <person name="Kim W."/>
            <person name="Song I."/>
            <person name="Jeong J.-H."/>
            <person name="Kim D."/>
            <person name="Kim S."/>
            <person name="Ryu S."/>
            <person name="Song J.Y."/>
            <person name="Lee S.K."/>
        </authorList>
    </citation>
    <scope>NUCLEOTIDE SEQUENCE [LARGE SCALE GENOMIC DNA]</scope>
    <source>
        <tissue evidence="2">Muscle</tissue>
    </source>
</reference>
<comment type="caution">
    <text evidence="2">The sequence shown here is derived from an EMBL/GenBank/DDBJ whole genome shotgun (WGS) entry which is preliminary data.</text>
</comment>
<evidence type="ECO:0000313" key="3">
    <source>
        <dbReference type="Proteomes" id="UP000314294"/>
    </source>
</evidence>